<reference evidence="5 6" key="1">
    <citation type="journal article" date="2016" name="Nat. Commun.">
        <title>Thousands of microbial genomes shed light on interconnected biogeochemical processes in an aquifer system.</title>
        <authorList>
            <person name="Anantharaman K."/>
            <person name="Brown C.T."/>
            <person name="Hug L.A."/>
            <person name="Sharon I."/>
            <person name="Castelle C.J."/>
            <person name="Probst A.J."/>
            <person name="Thomas B.C."/>
            <person name="Singh A."/>
            <person name="Wilkins M.J."/>
            <person name="Karaoz U."/>
            <person name="Brodie E.L."/>
            <person name="Williams K.H."/>
            <person name="Hubbard S.S."/>
            <person name="Banfield J.F."/>
        </authorList>
    </citation>
    <scope>NUCLEOTIDE SEQUENCE [LARGE SCALE GENOMIC DNA]</scope>
</reference>
<dbReference type="PANTHER" id="PTHR46797:SF23">
    <property type="entry name" value="HTH-TYPE TRANSCRIPTIONAL REGULATOR SUTR"/>
    <property type="match status" value="1"/>
</dbReference>
<sequence length="71" mass="8220">MRYRICEQLGAKIKRVRKKAKISQEKLAEQAKMHASTLGRIERGESNPPVYTVYKIVKALKVSLPEIFSFR</sequence>
<dbReference type="Proteomes" id="UP000178336">
    <property type="component" value="Unassembled WGS sequence"/>
</dbReference>
<evidence type="ECO:0000313" key="6">
    <source>
        <dbReference type="Proteomes" id="UP000178336"/>
    </source>
</evidence>
<dbReference type="InterPro" id="IPR050807">
    <property type="entry name" value="TransReg_Diox_bact_type"/>
</dbReference>
<dbReference type="CDD" id="cd00093">
    <property type="entry name" value="HTH_XRE"/>
    <property type="match status" value="1"/>
</dbReference>
<evidence type="ECO:0000256" key="2">
    <source>
        <dbReference type="ARBA" id="ARBA00023125"/>
    </source>
</evidence>
<dbReference type="GO" id="GO:0005829">
    <property type="term" value="C:cytosol"/>
    <property type="evidence" value="ECO:0007669"/>
    <property type="project" value="TreeGrafter"/>
</dbReference>
<organism evidence="5 6">
    <name type="scientific">Candidatus Curtissbacteria bacterium RIFCSPLOWO2_01_FULL_37_9</name>
    <dbReference type="NCBI Taxonomy" id="1797724"/>
    <lineage>
        <taxon>Bacteria</taxon>
        <taxon>Candidatus Curtissiibacteriota</taxon>
    </lineage>
</organism>
<evidence type="ECO:0000313" key="5">
    <source>
        <dbReference type="EMBL" id="OGD95511.1"/>
    </source>
</evidence>
<dbReference type="Gene3D" id="1.10.260.40">
    <property type="entry name" value="lambda repressor-like DNA-binding domains"/>
    <property type="match status" value="1"/>
</dbReference>
<dbReference type="PANTHER" id="PTHR46797">
    <property type="entry name" value="HTH-TYPE TRANSCRIPTIONAL REGULATOR"/>
    <property type="match status" value="1"/>
</dbReference>
<keyword evidence="2" id="KW-0238">DNA-binding</keyword>
<dbReference type="GO" id="GO:0003677">
    <property type="term" value="F:DNA binding"/>
    <property type="evidence" value="ECO:0007669"/>
    <property type="project" value="UniProtKB-KW"/>
</dbReference>
<evidence type="ECO:0000256" key="1">
    <source>
        <dbReference type="ARBA" id="ARBA00023015"/>
    </source>
</evidence>
<dbReference type="InterPro" id="IPR010982">
    <property type="entry name" value="Lambda_DNA-bd_dom_sf"/>
</dbReference>
<evidence type="ECO:0000256" key="3">
    <source>
        <dbReference type="ARBA" id="ARBA00023163"/>
    </source>
</evidence>
<dbReference type="SMART" id="SM00530">
    <property type="entry name" value="HTH_XRE"/>
    <property type="match status" value="1"/>
</dbReference>
<feature type="domain" description="HTH cro/C1-type" evidence="4">
    <location>
        <begin position="13"/>
        <end position="67"/>
    </location>
</feature>
<dbReference type="InterPro" id="IPR001387">
    <property type="entry name" value="Cro/C1-type_HTH"/>
</dbReference>
<gene>
    <name evidence="5" type="ORF">A3A48_03690</name>
</gene>
<name>A0A1F5GUI9_9BACT</name>
<dbReference type="SUPFAM" id="SSF47413">
    <property type="entry name" value="lambda repressor-like DNA-binding domains"/>
    <property type="match status" value="1"/>
</dbReference>
<proteinExistence type="predicted"/>
<evidence type="ECO:0000259" key="4">
    <source>
        <dbReference type="PROSITE" id="PS50943"/>
    </source>
</evidence>
<protein>
    <recommendedName>
        <fullName evidence="4">HTH cro/C1-type domain-containing protein</fullName>
    </recommendedName>
</protein>
<dbReference type="AlphaFoldDB" id="A0A1F5GUI9"/>
<dbReference type="STRING" id="1797724.A3A48_03690"/>
<dbReference type="PROSITE" id="PS50943">
    <property type="entry name" value="HTH_CROC1"/>
    <property type="match status" value="1"/>
</dbReference>
<comment type="caution">
    <text evidence="5">The sequence shown here is derived from an EMBL/GenBank/DDBJ whole genome shotgun (WGS) entry which is preliminary data.</text>
</comment>
<dbReference type="Pfam" id="PF01381">
    <property type="entry name" value="HTH_3"/>
    <property type="match status" value="1"/>
</dbReference>
<dbReference type="GO" id="GO:0003700">
    <property type="term" value="F:DNA-binding transcription factor activity"/>
    <property type="evidence" value="ECO:0007669"/>
    <property type="project" value="TreeGrafter"/>
</dbReference>
<keyword evidence="3" id="KW-0804">Transcription</keyword>
<dbReference type="EMBL" id="MFBN01000018">
    <property type="protein sequence ID" value="OGD95511.1"/>
    <property type="molecule type" value="Genomic_DNA"/>
</dbReference>
<accession>A0A1F5GUI9</accession>
<keyword evidence="1" id="KW-0805">Transcription regulation</keyword>